<comment type="caution">
    <text evidence="2">The sequence shown here is derived from an EMBL/GenBank/DDBJ whole genome shotgun (WGS) entry which is preliminary data.</text>
</comment>
<keyword evidence="1" id="KW-0472">Membrane</keyword>
<reference evidence="2 3" key="1">
    <citation type="journal article" date="2016" name="Nat. Commun.">
        <title>Thousands of microbial genomes shed light on interconnected biogeochemical processes in an aquifer system.</title>
        <authorList>
            <person name="Anantharaman K."/>
            <person name="Brown C.T."/>
            <person name="Hug L.A."/>
            <person name="Sharon I."/>
            <person name="Castelle C.J."/>
            <person name="Probst A.J."/>
            <person name="Thomas B.C."/>
            <person name="Singh A."/>
            <person name="Wilkins M.J."/>
            <person name="Karaoz U."/>
            <person name="Brodie E.L."/>
            <person name="Williams K.H."/>
            <person name="Hubbard S.S."/>
            <person name="Banfield J.F."/>
        </authorList>
    </citation>
    <scope>NUCLEOTIDE SEQUENCE [LARGE SCALE GENOMIC DNA]</scope>
</reference>
<dbReference type="STRING" id="1802114.A2719_01875"/>
<feature type="transmembrane region" description="Helical" evidence="1">
    <location>
        <begin position="42"/>
        <end position="64"/>
    </location>
</feature>
<keyword evidence="1" id="KW-1133">Transmembrane helix</keyword>
<evidence type="ECO:0000256" key="1">
    <source>
        <dbReference type="SAM" id="Phobius"/>
    </source>
</evidence>
<sequence length="182" mass="21208">MQAIKNMDTQELLTKKEHRELKHQEKLEVKEATIQKRRFKKIASWGLGGGITITVIGGLIWYALTRPPVPESDIVSRSAFHWHPELVIYVKGEKQEIPENIGIGAVHQPIHTHDDSDQGIIHMEFQGMARRQDVTLSKFFKNWGKDMRSFGTNMKMTVNGKENTEYENYIMRDKDKIELWFD</sequence>
<dbReference type="Proteomes" id="UP000177480">
    <property type="component" value="Unassembled WGS sequence"/>
</dbReference>
<dbReference type="AlphaFoldDB" id="A0A1G2FYF7"/>
<name>A0A1G2FYF7_9BACT</name>
<evidence type="ECO:0000313" key="2">
    <source>
        <dbReference type="EMBL" id="OGZ43089.1"/>
    </source>
</evidence>
<accession>A0A1G2FYF7</accession>
<keyword evidence="1" id="KW-0812">Transmembrane</keyword>
<proteinExistence type="predicted"/>
<gene>
    <name evidence="2" type="ORF">A2719_01875</name>
</gene>
<evidence type="ECO:0000313" key="3">
    <source>
        <dbReference type="Proteomes" id="UP000177480"/>
    </source>
</evidence>
<organism evidence="2 3">
    <name type="scientific">Candidatus Ryanbacteria bacterium RIFCSPHIGHO2_01_FULL_45_22</name>
    <dbReference type="NCBI Taxonomy" id="1802114"/>
    <lineage>
        <taxon>Bacteria</taxon>
        <taxon>Candidatus Ryaniibacteriota</taxon>
    </lineage>
</organism>
<protein>
    <submittedName>
        <fullName evidence="2">Uncharacterized protein</fullName>
    </submittedName>
</protein>
<dbReference type="EMBL" id="MHNK01000020">
    <property type="protein sequence ID" value="OGZ43089.1"/>
    <property type="molecule type" value="Genomic_DNA"/>
</dbReference>